<feature type="domain" description="DNA mismatch repair proteins mutS family" evidence="6">
    <location>
        <begin position="316"/>
        <end position="494"/>
    </location>
</feature>
<name>A0A7X2LWF6_9BURK</name>
<dbReference type="Gene3D" id="3.40.50.300">
    <property type="entry name" value="P-loop containing nucleotide triphosphate hydrolases"/>
    <property type="match status" value="1"/>
</dbReference>
<keyword evidence="4" id="KW-0472">Membrane</keyword>
<sequence length="512" mass="54920">MKLLKLLMGYEAPAIDFPFPRTDVAMYGQLQGGAAHIDGQTWDELQLDAYLERVAQGCSIFGRQALYRRLLGGQDAAYARVRALADDGAAFDALTDACRGLRAVDTEVAQMLFGPEPARSPRWSGALALLPVALMLSVLLAFVWGPGWIAALALWVVLMGVQVAWYVRAQAWGRQVAALQQLLRAHSMLGGLPADSAGAPYVAALRPGARDAGRASRVLGRSPLQMLPGVSEYSEWMLLANIRHYFNSRNAFVDRLAALRDSYRLVAELEADLALARHVREAPVVCAVEVSDAVVLDSVVHPLVADAHPLSVDVRGSGAFISGQNGVGKSTLLRTVGLNLVAARAFGFCYAQCAQAPLLPVYASMQNEDSLADGESLYISELRRARELLALAAQGRTVFLIDEIFRGTNHVESVSAAAAVLDELARHGMVIVSSHNVVLAPLLAHALSPLCVEPDAHGRLHVRSGVLARTNGIALLSQHGFGDAIDARAHKVHAWLSSHLAHPQNCDGVLTS</sequence>
<evidence type="ECO:0000259" key="6">
    <source>
        <dbReference type="SMART" id="SM00534"/>
    </source>
</evidence>
<feature type="transmembrane region" description="Helical" evidence="4">
    <location>
        <begin position="148"/>
        <end position="167"/>
    </location>
</feature>
<keyword evidence="4" id="KW-0812">Transmembrane</keyword>
<dbReference type="SUPFAM" id="SSF52540">
    <property type="entry name" value="P-loop containing nucleoside triphosphate hydrolases"/>
    <property type="match status" value="1"/>
</dbReference>
<keyword evidence="2" id="KW-0067">ATP-binding</keyword>
<dbReference type="InterPro" id="IPR000432">
    <property type="entry name" value="DNA_mismatch_repair_MutS_C"/>
</dbReference>
<dbReference type="Pfam" id="PF00488">
    <property type="entry name" value="MutS_V"/>
    <property type="match status" value="1"/>
</dbReference>
<evidence type="ECO:0000313" key="8">
    <source>
        <dbReference type="Proteomes" id="UP000446768"/>
    </source>
</evidence>
<dbReference type="PANTHER" id="PTHR11361">
    <property type="entry name" value="DNA MISMATCH REPAIR PROTEIN MUTS FAMILY MEMBER"/>
    <property type="match status" value="1"/>
</dbReference>
<proteinExistence type="predicted"/>
<dbReference type="PANTHER" id="PTHR11361:SF152">
    <property type="entry name" value="DNA MISMATCH REPAIR PROTEIN"/>
    <property type="match status" value="1"/>
</dbReference>
<dbReference type="SMART" id="SM00382">
    <property type="entry name" value="AAA"/>
    <property type="match status" value="1"/>
</dbReference>
<dbReference type="GO" id="GO:0006298">
    <property type="term" value="P:mismatch repair"/>
    <property type="evidence" value="ECO:0007669"/>
    <property type="project" value="InterPro"/>
</dbReference>
<dbReference type="InterPro" id="IPR027417">
    <property type="entry name" value="P-loop_NTPase"/>
</dbReference>
<evidence type="ECO:0000256" key="3">
    <source>
        <dbReference type="ARBA" id="ARBA00023125"/>
    </source>
</evidence>
<dbReference type="Proteomes" id="UP000446768">
    <property type="component" value="Unassembled WGS sequence"/>
</dbReference>
<dbReference type="InterPro" id="IPR003593">
    <property type="entry name" value="AAA+_ATPase"/>
</dbReference>
<feature type="domain" description="AAA+ ATPase" evidence="5">
    <location>
        <begin position="315"/>
        <end position="457"/>
    </location>
</feature>
<keyword evidence="1" id="KW-0547">Nucleotide-binding</keyword>
<evidence type="ECO:0000259" key="5">
    <source>
        <dbReference type="SMART" id="SM00382"/>
    </source>
</evidence>
<comment type="caution">
    <text evidence="7">The sequence shown here is derived from an EMBL/GenBank/DDBJ whole genome shotgun (WGS) entry which is preliminary data.</text>
</comment>
<dbReference type="GO" id="GO:0005524">
    <property type="term" value="F:ATP binding"/>
    <property type="evidence" value="ECO:0007669"/>
    <property type="project" value="UniProtKB-KW"/>
</dbReference>
<protein>
    <submittedName>
        <fullName evidence="7">DNA mismatch repair protein MutS</fullName>
    </submittedName>
</protein>
<dbReference type="SMART" id="SM00534">
    <property type="entry name" value="MUTSac"/>
    <property type="match status" value="1"/>
</dbReference>
<dbReference type="InterPro" id="IPR045076">
    <property type="entry name" value="MutS"/>
</dbReference>
<keyword evidence="8" id="KW-1185">Reference proteome</keyword>
<evidence type="ECO:0000256" key="4">
    <source>
        <dbReference type="SAM" id="Phobius"/>
    </source>
</evidence>
<evidence type="ECO:0000256" key="2">
    <source>
        <dbReference type="ARBA" id="ARBA00022840"/>
    </source>
</evidence>
<evidence type="ECO:0000256" key="1">
    <source>
        <dbReference type="ARBA" id="ARBA00022741"/>
    </source>
</evidence>
<feature type="transmembrane region" description="Helical" evidence="4">
    <location>
        <begin position="123"/>
        <end position="142"/>
    </location>
</feature>
<accession>A0A7X2LWF6</accession>
<dbReference type="EMBL" id="WKJJ01000018">
    <property type="protein sequence ID" value="MRV75122.1"/>
    <property type="molecule type" value="Genomic_DNA"/>
</dbReference>
<keyword evidence="3" id="KW-0238">DNA-binding</keyword>
<dbReference type="GO" id="GO:0140664">
    <property type="term" value="F:ATP-dependent DNA damage sensor activity"/>
    <property type="evidence" value="ECO:0007669"/>
    <property type="project" value="InterPro"/>
</dbReference>
<evidence type="ECO:0000313" key="7">
    <source>
        <dbReference type="EMBL" id="MRV75122.1"/>
    </source>
</evidence>
<dbReference type="GO" id="GO:0030983">
    <property type="term" value="F:mismatched DNA binding"/>
    <property type="evidence" value="ECO:0007669"/>
    <property type="project" value="InterPro"/>
</dbReference>
<dbReference type="GO" id="GO:0005829">
    <property type="term" value="C:cytosol"/>
    <property type="evidence" value="ECO:0007669"/>
    <property type="project" value="TreeGrafter"/>
</dbReference>
<reference evidence="7 8" key="1">
    <citation type="submission" date="2019-11" db="EMBL/GenBank/DDBJ databases">
        <title>Novel species isolated from a subtropical stream in China.</title>
        <authorList>
            <person name="Lu H."/>
        </authorList>
    </citation>
    <scope>NUCLEOTIDE SEQUENCE [LARGE SCALE GENOMIC DNA]</scope>
    <source>
        <strain evidence="7 8">FT92W</strain>
    </source>
</reference>
<dbReference type="AlphaFoldDB" id="A0A7X2LWF6"/>
<organism evidence="7 8">
    <name type="scientific">Pseudoduganella rivuli</name>
    <dbReference type="NCBI Taxonomy" id="2666085"/>
    <lineage>
        <taxon>Bacteria</taxon>
        <taxon>Pseudomonadati</taxon>
        <taxon>Pseudomonadota</taxon>
        <taxon>Betaproteobacteria</taxon>
        <taxon>Burkholderiales</taxon>
        <taxon>Oxalobacteraceae</taxon>
        <taxon>Telluria group</taxon>
        <taxon>Pseudoduganella</taxon>
    </lineage>
</organism>
<gene>
    <name evidence="7" type="ORF">GJ700_25740</name>
</gene>
<keyword evidence="4" id="KW-1133">Transmembrane helix</keyword>